<dbReference type="Proteomes" id="UP000187486">
    <property type="component" value="Unassembled WGS sequence"/>
</dbReference>
<name>A0A1R0KQN0_9PSEU</name>
<feature type="compositionally biased region" description="Basic residues" evidence="1">
    <location>
        <begin position="124"/>
        <end position="133"/>
    </location>
</feature>
<proteinExistence type="predicted"/>
<dbReference type="STRING" id="76021.BS329_20380"/>
<sequence length="219" mass="23653">MRRPDSPPGGNHLASARLTLPAHGSGPTERVRNIRRPVTGIVTSPTLRVVNLIAHRLAYAPTKVIAASIGFLLRGNDLMASNFAGLPVETCLAGAKVTAIHPYLPLLRTPHRNRTPVLKGPATARHHHGHPCHHGTNGIRDVPSRKIRRNTPGCCQTHVADATVPVTLDQRSPSEPVEVAFGTKYRGVWHPLPAIVATTRSPKVQQWISCADSHVSHLA</sequence>
<evidence type="ECO:0000313" key="4">
    <source>
        <dbReference type="Proteomes" id="UP000187486"/>
    </source>
</evidence>
<comment type="caution">
    <text evidence="3">The sequence shown here is derived from an EMBL/GenBank/DDBJ whole genome shotgun (WGS) entry which is preliminary data.</text>
</comment>
<keyword evidence="4" id="KW-1185">Reference proteome</keyword>
<feature type="domain" description="O-acyltransferase WSD1 C-terminal" evidence="2">
    <location>
        <begin position="10"/>
        <end position="107"/>
    </location>
</feature>
<organism evidence="3 4">
    <name type="scientific">Amycolatopsis coloradensis</name>
    <dbReference type="NCBI Taxonomy" id="76021"/>
    <lineage>
        <taxon>Bacteria</taxon>
        <taxon>Bacillati</taxon>
        <taxon>Actinomycetota</taxon>
        <taxon>Actinomycetes</taxon>
        <taxon>Pseudonocardiales</taxon>
        <taxon>Pseudonocardiaceae</taxon>
        <taxon>Amycolatopsis</taxon>
    </lineage>
</organism>
<protein>
    <recommendedName>
        <fullName evidence="2">O-acyltransferase WSD1 C-terminal domain-containing protein</fullName>
    </recommendedName>
</protein>
<reference evidence="3 4" key="1">
    <citation type="submission" date="2016-01" db="EMBL/GenBank/DDBJ databases">
        <title>Amycolatopsis coloradensis genome sequencing and assembly.</title>
        <authorList>
            <person name="Mayilraj S."/>
        </authorList>
    </citation>
    <scope>NUCLEOTIDE SEQUENCE [LARGE SCALE GENOMIC DNA]</scope>
    <source>
        <strain evidence="3 4">DSM 44225</strain>
    </source>
</reference>
<feature type="region of interest" description="Disordered" evidence="1">
    <location>
        <begin position="120"/>
        <end position="145"/>
    </location>
</feature>
<dbReference type="Pfam" id="PF06974">
    <property type="entry name" value="WS_DGAT_C"/>
    <property type="match status" value="1"/>
</dbReference>
<dbReference type="InterPro" id="IPR009721">
    <property type="entry name" value="O-acyltransferase_WSD1_C"/>
</dbReference>
<evidence type="ECO:0000256" key="1">
    <source>
        <dbReference type="SAM" id="MobiDB-lite"/>
    </source>
</evidence>
<evidence type="ECO:0000313" key="3">
    <source>
        <dbReference type="EMBL" id="OLZ49992.1"/>
    </source>
</evidence>
<feature type="region of interest" description="Disordered" evidence="1">
    <location>
        <begin position="1"/>
        <end position="30"/>
    </location>
</feature>
<dbReference type="AlphaFoldDB" id="A0A1R0KQN0"/>
<gene>
    <name evidence="3" type="ORF">BS329_20380</name>
</gene>
<evidence type="ECO:0000259" key="2">
    <source>
        <dbReference type="Pfam" id="PF06974"/>
    </source>
</evidence>
<accession>A0A1R0KQN0</accession>
<dbReference type="EMBL" id="MQUQ01000011">
    <property type="protein sequence ID" value="OLZ49992.1"/>
    <property type="molecule type" value="Genomic_DNA"/>
</dbReference>
<dbReference type="RefSeq" id="WP_076162843.1">
    <property type="nucleotide sequence ID" value="NZ_JBEZVB010000014.1"/>
</dbReference>